<evidence type="ECO:0000313" key="2">
    <source>
        <dbReference type="EMBL" id="MEQ2172524.1"/>
    </source>
</evidence>
<evidence type="ECO:0000256" key="1">
    <source>
        <dbReference type="SAM" id="Phobius"/>
    </source>
</evidence>
<proteinExistence type="predicted"/>
<keyword evidence="1" id="KW-1133">Transmembrane helix</keyword>
<reference evidence="2 3" key="1">
    <citation type="submission" date="2021-06" db="EMBL/GenBank/DDBJ databases">
        <authorList>
            <person name="Palmer J.M."/>
        </authorList>
    </citation>
    <scope>NUCLEOTIDE SEQUENCE [LARGE SCALE GENOMIC DNA]</scope>
    <source>
        <strain evidence="2 3">GA_2019</strain>
        <tissue evidence="2">Muscle</tissue>
    </source>
</reference>
<keyword evidence="1" id="KW-0812">Transmembrane</keyword>
<comment type="caution">
    <text evidence="2">The sequence shown here is derived from an EMBL/GenBank/DDBJ whole genome shotgun (WGS) entry which is preliminary data.</text>
</comment>
<sequence length="105" mass="11480">MCLGKDHACLPEVKSVTPDHKLSSFPLLVIPSLGKFRGQHDEQSSWRSMNSCPLKEGRSTGSNLDMPGCLLVNHSFTLVVLYVFQSIAPINLLNILAMTTGRLLG</sequence>
<dbReference type="EMBL" id="JAHRIO010042173">
    <property type="protein sequence ID" value="MEQ2172524.1"/>
    <property type="molecule type" value="Genomic_DNA"/>
</dbReference>
<evidence type="ECO:0000313" key="3">
    <source>
        <dbReference type="Proteomes" id="UP001476798"/>
    </source>
</evidence>
<protein>
    <submittedName>
        <fullName evidence="2">Uncharacterized protein</fullName>
    </submittedName>
</protein>
<name>A0ABV0NM91_9TELE</name>
<organism evidence="2 3">
    <name type="scientific">Goodea atripinnis</name>
    <dbReference type="NCBI Taxonomy" id="208336"/>
    <lineage>
        <taxon>Eukaryota</taxon>
        <taxon>Metazoa</taxon>
        <taxon>Chordata</taxon>
        <taxon>Craniata</taxon>
        <taxon>Vertebrata</taxon>
        <taxon>Euteleostomi</taxon>
        <taxon>Actinopterygii</taxon>
        <taxon>Neopterygii</taxon>
        <taxon>Teleostei</taxon>
        <taxon>Neoteleostei</taxon>
        <taxon>Acanthomorphata</taxon>
        <taxon>Ovalentaria</taxon>
        <taxon>Atherinomorphae</taxon>
        <taxon>Cyprinodontiformes</taxon>
        <taxon>Goodeidae</taxon>
        <taxon>Goodea</taxon>
    </lineage>
</organism>
<accession>A0ABV0NM91</accession>
<dbReference type="Proteomes" id="UP001476798">
    <property type="component" value="Unassembled WGS sequence"/>
</dbReference>
<keyword evidence="3" id="KW-1185">Reference proteome</keyword>
<keyword evidence="1" id="KW-0472">Membrane</keyword>
<feature type="transmembrane region" description="Helical" evidence="1">
    <location>
        <begin position="76"/>
        <end position="97"/>
    </location>
</feature>
<gene>
    <name evidence="2" type="ORF">GOODEAATRI_021954</name>
</gene>